<sequence>MEESSGGNPSKVQRSWNTSSVCDGQPSLRKFTIPRRKKHSEKTFLEDCPTDWREYSSIRSILKESRLDISRDIFLTWKCEGVKCVHNEELEKEFAEKRQMRSKGRNRREMEERFCFLVTSDSVAMQLYKDGVKTDATAPSTLGNPLHGIYLYRHVDVALKHACQKSSDAAQRIVIFKVIFGKVKNVQPCFGKKVALDPTVKADCHMSNNPASPKDTVIQQVVGSSIYLFDYSEDQELVSRPRQCLPYAVVSISGLANDTMAPSTTLLSLKKPYPRELSGAVKNHRIDKRRGRGQNATAVYKQFGTLENPGKSPSLISPGSCSANYNPGKTQNGRLFKRQPNIANEHEGENVLLNCGVCTPEQLWKSTLNLPGISLFLNRITEKPQESSVAKCSTALCGPSFTSVITSRVTKDPRLLRRRAATYEEKQGIIGQGLKPQQLECRAGNDPKHNVGAVGMQQDEQEKQAKKVVGHTEPSVQSAHSKLELTKRTKNSCQMETHSSHSQLGSSKHLEQDPPASLLKEKFKKYAEYLVMSDKDRIARIESLKNVSSEVKKLLYCRIQFYDRYYKKNMKCSQYDSKMTPVSSVHMSEKSPSQRFVSKLSKIDGGCAKEYSGVLGYTGNLDPGPGKMSTELQQDDKTAAACKSNARCVEACNKPNSMCAGIHLNPSDPSHPDLCEEKKQKNPKSGITPGLVKSKEAGDALKSSSELESMKFKEQKQSLGIMNCKDAESKVHMSDKSKCTNSVSMSKGEFSEMFAESKSAEMDQEVNGEHGATNHSLLQSNGVHETSLDLVDNKLKDKDALLIIKLGDIFAEGKSTELQQHGNKENVCHSTADSLNEALAESIDPQPNVNENSKPNKMFTGIQPITANGMCEDKSMKKPMEEITHNLQEKVPQCDMETSEELENSKQKVKVLIKEEVRYAIHMSAESQCNSSVFRVSRNDGIKLTTGYHAPESGDFLTKSRSTEMQQDGTLENTYESTTECQIQCSVELGDSRSNLPFMYEENKPNNMFPGIPPDPMKEDVCEPKCTKTPKECITHNILQSKRTQHLEFDDFFPKSQSTEMQQGVEAEVGLKTATECSKEAQWNDSLEHWNGEETEPKTEELLCMDLESGKIEHCCREEDLYISHYEEVCGIDVFETAECTESDVIDLPIPHVCIESDRTWTEESALDCMCEDFSASEHESPNNMDDFQSSESVYWFLHRRILCRKMSLSTSQSETKMASDKYSDYFKDKNPYFNKHRSFCISENKHGHSDVRVVPQLQIKIFNDVRTNCITKPQFGSLFSNYTSQSTWFDTEYRTENLNSKSTALVDDIPTQHVLKETNPVQTAAPLFTAKHRVDEQSQELCFEGTAIKDTLESKKPVAVTPKYSTHQNLGSQVIVDNYRCVQKLPDALKSITQSSSPSKEQPLVNQAGTKMIHYSEGDSVVCRDTVNVFNASKEELKSIVNKLKSEVLLCQSKRLNKTLTRDLSPLSKALKRLPKSSKQLVQSLVKRNQKPRLKTGELEEVCDNLKPRKHPSRTAHTKSKRNINSNRYVKKNELCLSKNALNTHRKDEEKSLKQQLLSSAFSSGNSKLTCIKNQGINSENGREPSLTTVLKNPSDTESGAKGLNCEHNTEQDSICLFGEKNRTFNVLAANCGHSNIPQVEDEARKKEYSKSSEAKQRCDTVIHKKDDSVILTKNENENTMSCVNTFTATFQKGNADENKKETNTDVTKSPTQVNSTGEKADGLNCKALFSPTGTYCDTILESTGHFHTSRPEAVEDIHSCDGESVDRGGKKTKNLQLTISEDKNQAAKTKEDLENETQTVHKGYAEKGKSIGYKEVAVEEVGSHAVTDLSNGNGHQSQWETLPEAHEEKSDESPSTVFEANSWTFSWKQTRGGQFRSSKVQDTSWTSIPFITDEPMETEINSRNFRPVLSHDTALQNEAHSVSFPSKKEEEVDYPKSLKSMQSSNVSQTNKDQHSKRDPEDIKITSYDVHQLEPHIEAALSVQTVQMELQTTESPDTTIQIQSVHPNSVQCNADWIRSSGTPKISYSFKQEKSTEMNANCKSSTDTMLSELESFYTTLYLKEKNVKEISRILKQADGTSSLDQLYLQSSKCKKILPYFISAFEREQGVDFKEVFVSRELLIEKNLKDVAMPVKLKSTALDSLLELQMMMEAMQFVENKINFLKGLPTFRSLLWYDPTLYSELLKGNSGYQQQSSLYLSFQDKIDLGGFAELRKYHSQLLCSMHPNTEGSSYYVYLKNTRELEECKAVLQKYSDCSCFFLSLPFSCGVNFGDCIEDLELLRKNIISLTATYPSHPKEEYDVGKLEHLYSMLGIVYGKISFLKNNAVLDRKISFFGVEHIMFDVAKTLVWQEQRQVEEQIAGTRKRIKKQTALGINEDAICKLRKLYEKIAADANHSKVPITDRKLKASDSGKKRPRCDLDDPEQVIDLEHKKRKYKEAALEDKSPEKERNTSKNINTNKHPPLIWTYENMVCLTELKENPAEEKPCQGNPQYQLPLTGIMQSPTTPALQPSINTEFAVQVHAGLPRQSSISRKNYRTKAVKKNRLAMDKNGKSDQQIWNPVCSDRTPASQNLPLMSQDKKCTIVSYDQLSCTEGRNVLAMQFSKQCRFSAAGPKECPSSSLCGATPSSRCNLVSTLNEQSKAIVGSSIPAETQSGVLQQQTPHGQSSSIPYPRYWFPYQDDRAETHGYPGDAVSFQNQQLAVSYPIPPHTSTTQYASYFNDPQHLDYSSDYIYPHDYNTCLVYSGYTYASGNSQLPDVGTQPLPGFNVPYSYPQCPEAELWPSGMYELKLLQFYCKSW</sequence>
<gene>
    <name evidence="4" type="ORF">HHUSO_G2003</name>
</gene>
<feature type="compositionally biased region" description="Polar residues" evidence="1">
    <location>
        <begin position="1941"/>
        <end position="1952"/>
    </location>
</feature>
<dbReference type="Pfam" id="PF15326">
    <property type="entry name" value="TEX15"/>
    <property type="match status" value="1"/>
</dbReference>
<accession>A0ABR1A7K0</accession>
<dbReference type="InterPro" id="IPR026616">
    <property type="entry name" value="TEX15"/>
</dbReference>
<reference evidence="4 5" key="1">
    <citation type="submission" date="2021-05" db="EMBL/GenBank/DDBJ databases">
        <authorList>
            <person name="Zahm M."/>
            <person name="Klopp C."/>
            <person name="Cabau C."/>
            <person name="Kuhl H."/>
            <person name="Suciu R."/>
            <person name="Ciorpac M."/>
            <person name="Holostenco D."/>
            <person name="Gessner J."/>
            <person name="Wuertz S."/>
            <person name="Hohne C."/>
            <person name="Stock M."/>
            <person name="Gislard M."/>
            <person name="Lluch J."/>
            <person name="Milhes M."/>
            <person name="Lampietro C."/>
            <person name="Lopez Roques C."/>
            <person name="Donnadieu C."/>
            <person name="Du K."/>
            <person name="Schartl M."/>
            <person name="Guiguen Y."/>
        </authorList>
    </citation>
    <scope>NUCLEOTIDE SEQUENCE [LARGE SCALE GENOMIC DNA]</scope>
    <source>
        <strain evidence="4">Hh-F2</strain>
        <tissue evidence="4">Blood</tissue>
    </source>
</reference>
<keyword evidence="5" id="KW-1185">Reference proteome</keyword>
<feature type="region of interest" description="Disordered" evidence="1">
    <location>
        <begin position="670"/>
        <end position="712"/>
    </location>
</feature>
<feature type="domain" description="Testis expressed sequence 15" evidence="3">
    <location>
        <begin position="2032"/>
        <end position="2221"/>
    </location>
</feature>
<dbReference type="PANTHER" id="PTHR22380:SF1">
    <property type="entry name" value="TESTIS-EXPRESSED PROTEIN 15"/>
    <property type="match status" value="1"/>
</dbReference>
<evidence type="ECO:0000259" key="3">
    <source>
        <dbReference type="Pfam" id="PF15326"/>
    </source>
</evidence>
<feature type="region of interest" description="Disordered" evidence="1">
    <location>
        <begin position="1696"/>
        <end position="1719"/>
    </location>
</feature>
<feature type="compositionally biased region" description="Polar residues" evidence="1">
    <location>
        <begin position="1577"/>
        <end position="1599"/>
    </location>
</feature>
<feature type="compositionally biased region" description="Basic and acidic residues" evidence="1">
    <location>
        <begin position="1953"/>
        <end position="1962"/>
    </location>
</feature>
<dbReference type="Gene3D" id="3.90.228.10">
    <property type="match status" value="1"/>
</dbReference>
<name>A0ABR1A7K0_HUSHU</name>
<dbReference type="PANTHER" id="PTHR22380">
    <property type="entry name" value="TESTIS-EXPRESSED PROTEIN 15"/>
    <property type="match status" value="1"/>
</dbReference>
<dbReference type="Proteomes" id="UP001369086">
    <property type="component" value="Unassembled WGS sequence"/>
</dbReference>
<feature type="compositionally biased region" description="Polar residues" evidence="1">
    <location>
        <begin position="1830"/>
        <end position="1842"/>
    </location>
</feature>
<dbReference type="EMBL" id="JAHFZB010000002">
    <property type="protein sequence ID" value="KAK6492631.1"/>
    <property type="molecule type" value="Genomic_DNA"/>
</dbReference>
<proteinExistence type="predicted"/>
<dbReference type="InterPro" id="IPR022188">
    <property type="entry name" value="TASOR_DUF3715"/>
</dbReference>
<feature type="region of interest" description="Disordered" evidence="1">
    <location>
        <begin position="1919"/>
        <end position="1962"/>
    </location>
</feature>
<evidence type="ECO:0000256" key="1">
    <source>
        <dbReference type="SAM" id="MobiDB-lite"/>
    </source>
</evidence>
<feature type="region of interest" description="Disordered" evidence="1">
    <location>
        <begin position="1577"/>
        <end position="1607"/>
    </location>
</feature>
<comment type="caution">
    <text evidence="4">The sequence shown here is derived from an EMBL/GenBank/DDBJ whole genome shotgun (WGS) entry which is preliminary data.</text>
</comment>
<feature type="region of interest" description="Disordered" evidence="1">
    <location>
        <begin position="1828"/>
        <end position="1856"/>
    </location>
</feature>
<evidence type="ECO:0008006" key="6">
    <source>
        <dbReference type="Google" id="ProtNLM"/>
    </source>
</evidence>
<feature type="compositionally biased region" description="Polar residues" evidence="1">
    <location>
        <begin position="1706"/>
        <end position="1719"/>
    </location>
</feature>
<feature type="compositionally biased region" description="Polar residues" evidence="1">
    <location>
        <begin position="1"/>
        <end position="22"/>
    </location>
</feature>
<evidence type="ECO:0000313" key="5">
    <source>
        <dbReference type="Proteomes" id="UP001369086"/>
    </source>
</evidence>
<feature type="compositionally biased region" description="Basic and acidic residues" evidence="1">
    <location>
        <begin position="1696"/>
        <end position="1705"/>
    </location>
</feature>
<organism evidence="4 5">
    <name type="scientific">Huso huso</name>
    <name type="common">Beluga</name>
    <name type="synonym">Acipenser huso</name>
    <dbReference type="NCBI Taxonomy" id="61971"/>
    <lineage>
        <taxon>Eukaryota</taxon>
        <taxon>Metazoa</taxon>
        <taxon>Chordata</taxon>
        <taxon>Craniata</taxon>
        <taxon>Vertebrata</taxon>
        <taxon>Euteleostomi</taxon>
        <taxon>Actinopterygii</taxon>
        <taxon>Chondrostei</taxon>
        <taxon>Acipenseriformes</taxon>
        <taxon>Acipenseridae</taxon>
        <taxon>Huso</taxon>
    </lineage>
</organism>
<evidence type="ECO:0000313" key="4">
    <source>
        <dbReference type="EMBL" id="KAK6492631.1"/>
    </source>
</evidence>
<dbReference type="InterPro" id="IPR032765">
    <property type="entry name" value="TEX15_dom"/>
</dbReference>
<dbReference type="SUPFAM" id="SSF56399">
    <property type="entry name" value="ADP-ribosylation"/>
    <property type="match status" value="1"/>
</dbReference>
<feature type="domain" description="TASOR pseudo-PARP" evidence="2">
    <location>
        <begin position="100"/>
        <end position="246"/>
    </location>
</feature>
<feature type="compositionally biased region" description="Polar residues" evidence="1">
    <location>
        <begin position="491"/>
        <end position="506"/>
    </location>
</feature>
<feature type="region of interest" description="Disordered" evidence="1">
    <location>
        <begin position="469"/>
        <end position="513"/>
    </location>
</feature>
<feature type="compositionally biased region" description="Basic and acidic residues" evidence="1">
    <location>
        <begin position="2403"/>
        <end position="2420"/>
    </location>
</feature>
<dbReference type="Pfam" id="PF12509">
    <property type="entry name" value="DUF3715"/>
    <property type="match status" value="1"/>
</dbReference>
<feature type="region of interest" description="Disordered" evidence="1">
    <location>
        <begin position="2403"/>
        <end position="2461"/>
    </location>
</feature>
<evidence type="ECO:0000259" key="2">
    <source>
        <dbReference type="Pfam" id="PF12509"/>
    </source>
</evidence>
<protein>
    <recommendedName>
        <fullName evidence="6">Testis expressed 15, meiosis and synapsis associated</fullName>
    </recommendedName>
</protein>
<feature type="compositionally biased region" description="Basic and acidic residues" evidence="1">
    <location>
        <begin position="1845"/>
        <end position="1854"/>
    </location>
</feature>
<feature type="region of interest" description="Disordered" evidence="1">
    <location>
        <begin position="1"/>
        <end position="24"/>
    </location>
</feature>
<feature type="compositionally biased region" description="Basic and acidic residues" evidence="1">
    <location>
        <begin position="2437"/>
        <end position="2452"/>
    </location>
</feature>
<feature type="compositionally biased region" description="Basic and acidic residues" evidence="1">
    <location>
        <begin position="1928"/>
        <end position="1938"/>
    </location>
</feature>
<feature type="compositionally biased region" description="Basic and acidic residues" evidence="1">
    <location>
        <begin position="670"/>
        <end position="680"/>
    </location>
</feature>